<dbReference type="EC" id="1.1.1.100" evidence="2"/>
<evidence type="ECO:0000256" key="4">
    <source>
        <dbReference type="ARBA" id="ARBA00048508"/>
    </source>
</evidence>
<organism evidence="6 7">
    <name type="scientific">Aspergillus cavernicola</name>
    <dbReference type="NCBI Taxonomy" id="176166"/>
    <lineage>
        <taxon>Eukaryota</taxon>
        <taxon>Fungi</taxon>
        <taxon>Dikarya</taxon>
        <taxon>Ascomycota</taxon>
        <taxon>Pezizomycotina</taxon>
        <taxon>Eurotiomycetes</taxon>
        <taxon>Eurotiomycetidae</taxon>
        <taxon>Eurotiales</taxon>
        <taxon>Aspergillaceae</taxon>
        <taxon>Aspergillus</taxon>
        <taxon>Aspergillus subgen. Nidulantes</taxon>
    </lineage>
</organism>
<evidence type="ECO:0000256" key="1">
    <source>
        <dbReference type="ARBA" id="ARBA00006484"/>
    </source>
</evidence>
<evidence type="ECO:0000256" key="2">
    <source>
        <dbReference type="ARBA" id="ARBA00012948"/>
    </source>
</evidence>
<comment type="catalytic activity">
    <reaction evidence="4">
        <text>a (3R)-hydroxyacyl-[ACP] + NADP(+) = a 3-oxoacyl-[ACP] + NADPH + H(+)</text>
        <dbReference type="Rhea" id="RHEA:17397"/>
        <dbReference type="Rhea" id="RHEA-COMP:9916"/>
        <dbReference type="Rhea" id="RHEA-COMP:9945"/>
        <dbReference type="ChEBI" id="CHEBI:15378"/>
        <dbReference type="ChEBI" id="CHEBI:57783"/>
        <dbReference type="ChEBI" id="CHEBI:58349"/>
        <dbReference type="ChEBI" id="CHEBI:78776"/>
        <dbReference type="ChEBI" id="CHEBI:78827"/>
        <dbReference type="EC" id="1.1.1.100"/>
    </reaction>
</comment>
<keyword evidence="3" id="KW-0521">NADP</keyword>
<comment type="caution">
    <text evidence="6">The sequence shown here is derived from an EMBL/GenBank/DDBJ whole genome shotgun (WGS) entry which is preliminary data.</text>
</comment>
<evidence type="ECO:0000256" key="5">
    <source>
        <dbReference type="RuleBase" id="RU000363"/>
    </source>
</evidence>
<dbReference type="EMBL" id="JBFXLS010000051">
    <property type="protein sequence ID" value="KAL2823624.1"/>
    <property type="molecule type" value="Genomic_DNA"/>
</dbReference>
<dbReference type="InterPro" id="IPR036291">
    <property type="entry name" value="NAD(P)-bd_dom_sf"/>
</dbReference>
<dbReference type="InterPro" id="IPR002347">
    <property type="entry name" value="SDR_fam"/>
</dbReference>
<dbReference type="PRINTS" id="PR00081">
    <property type="entry name" value="GDHRDH"/>
</dbReference>
<dbReference type="InterPro" id="IPR020904">
    <property type="entry name" value="Sc_DH/Rdtase_CS"/>
</dbReference>
<evidence type="ECO:0000313" key="7">
    <source>
        <dbReference type="Proteomes" id="UP001610335"/>
    </source>
</evidence>
<dbReference type="Gene3D" id="3.40.50.720">
    <property type="entry name" value="NAD(P)-binding Rossmann-like Domain"/>
    <property type="match status" value="1"/>
</dbReference>
<dbReference type="SUPFAM" id="SSF51735">
    <property type="entry name" value="NAD(P)-binding Rossmann-fold domains"/>
    <property type="match status" value="1"/>
</dbReference>
<comment type="similarity">
    <text evidence="1 5">Belongs to the short-chain dehydrogenases/reductases (SDR) family.</text>
</comment>
<evidence type="ECO:0000256" key="3">
    <source>
        <dbReference type="ARBA" id="ARBA00022857"/>
    </source>
</evidence>
<dbReference type="InterPro" id="IPR050259">
    <property type="entry name" value="SDR"/>
</dbReference>
<reference evidence="6 7" key="1">
    <citation type="submission" date="2024-07" db="EMBL/GenBank/DDBJ databases">
        <title>Section-level genome sequencing and comparative genomics of Aspergillus sections Usti and Cavernicolus.</title>
        <authorList>
            <consortium name="Lawrence Berkeley National Laboratory"/>
            <person name="Nybo J.L."/>
            <person name="Vesth T.C."/>
            <person name="Theobald S."/>
            <person name="Frisvad J.C."/>
            <person name="Larsen T.O."/>
            <person name="Kjaerboelling I."/>
            <person name="Rothschild-Mancinelli K."/>
            <person name="Lyhne E.K."/>
            <person name="Kogle M.E."/>
            <person name="Barry K."/>
            <person name="Clum A."/>
            <person name="Na H."/>
            <person name="Ledsgaard L."/>
            <person name="Lin J."/>
            <person name="Lipzen A."/>
            <person name="Kuo A."/>
            <person name="Riley R."/>
            <person name="Mondo S."/>
            <person name="LaButti K."/>
            <person name="Haridas S."/>
            <person name="Pangalinan J."/>
            <person name="Salamov A.A."/>
            <person name="Simmons B.A."/>
            <person name="Magnuson J.K."/>
            <person name="Chen J."/>
            <person name="Drula E."/>
            <person name="Henrissat B."/>
            <person name="Wiebenga A."/>
            <person name="Lubbers R.J."/>
            <person name="Gomes A.C."/>
            <person name="Makela M.R."/>
            <person name="Stajich J."/>
            <person name="Grigoriev I.V."/>
            <person name="Mortensen U.H."/>
            <person name="De vries R.P."/>
            <person name="Baker S.E."/>
            <person name="Andersen M.R."/>
        </authorList>
    </citation>
    <scope>NUCLEOTIDE SEQUENCE [LARGE SCALE GENOMIC DNA]</scope>
    <source>
        <strain evidence="6 7">CBS 600.67</strain>
    </source>
</reference>
<dbReference type="PANTHER" id="PTHR42879">
    <property type="entry name" value="3-OXOACYL-(ACYL-CARRIER-PROTEIN) REDUCTASE"/>
    <property type="match status" value="1"/>
</dbReference>
<proteinExistence type="inferred from homology"/>
<dbReference type="PROSITE" id="PS00061">
    <property type="entry name" value="ADH_SHORT"/>
    <property type="match status" value="1"/>
</dbReference>
<dbReference type="PRINTS" id="PR00080">
    <property type="entry name" value="SDRFAMILY"/>
</dbReference>
<accession>A0ABR4I7A8</accession>
<evidence type="ECO:0000313" key="6">
    <source>
        <dbReference type="EMBL" id="KAL2823624.1"/>
    </source>
</evidence>
<keyword evidence="7" id="KW-1185">Reference proteome</keyword>
<dbReference type="PANTHER" id="PTHR42879:SF2">
    <property type="entry name" value="3-OXOACYL-[ACYL-CARRIER-PROTEIN] REDUCTASE FABG"/>
    <property type="match status" value="1"/>
</dbReference>
<sequence>MPTAIVTGASRGIGRGIALRLGADGFDVVINDIAQQKDAIDDVVSELNQNGKRALGVVADVSNQDEVERMVAAAVEEFGQLDVMVANAGILETTSLLDLTSERWDRVMAINLRGVFLCYQLAARQMIKQGTKGKLIGACSISGYRPSGKAPAYCTSKWAVRGLTQTAALELGQYGITVNAYCPGSVKTDMSTVFAQRLAQEQQKGSIDEVYKSSSHRKNALNQELFPNDIAGLVSFLAGKDSSAMTGQTMICDGGMYFT</sequence>
<gene>
    <name evidence="6" type="ORF">BDW59DRAFT_163202</name>
</gene>
<protein>
    <recommendedName>
        <fullName evidence="2">3-oxoacyl-[acyl-carrier-protein] reductase</fullName>
        <ecNumber evidence="2">1.1.1.100</ecNumber>
    </recommendedName>
</protein>
<dbReference type="Pfam" id="PF00106">
    <property type="entry name" value="adh_short"/>
    <property type="match status" value="1"/>
</dbReference>
<name>A0ABR4I7A8_9EURO</name>
<dbReference type="Proteomes" id="UP001610335">
    <property type="component" value="Unassembled WGS sequence"/>
</dbReference>